<evidence type="ECO:0000313" key="1">
    <source>
        <dbReference type="EMBL" id="CAJ1504218.1"/>
    </source>
</evidence>
<dbReference type="RefSeq" id="WP_308486852.1">
    <property type="nucleotide sequence ID" value="NZ_OY726398.1"/>
</dbReference>
<reference evidence="1 2" key="1">
    <citation type="submission" date="2023-08" db="EMBL/GenBank/DDBJ databases">
        <authorList>
            <person name="Folkvardsen B D."/>
            <person name="Norman A."/>
        </authorList>
    </citation>
    <scope>NUCLEOTIDE SEQUENCE [LARGE SCALE GENOMIC DNA]</scope>
    <source>
        <strain evidence="1 2">Mu0102</strain>
    </source>
</reference>
<protein>
    <recommendedName>
        <fullName evidence="3">DUF3253 domain-containing protein</fullName>
    </recommendedName>
</protein>
<name>A0ABN9NGF1_9MYCO</name>
<dbReference type="Proteomes" id="UP001190464">
    <property type="component" value="Chromosome"/>
</dbReference>
<sequence length="82" mass="8716">MTDPSSTPSTPAMIADLEQLDAEILAAIAGQGGGPVAWAEIRASLPRRYRPWQVIRALCRLRAEGKIDADKYGGATLVVLAP</sequence>
<evidence type="ECO:0008006" key="3">
    <source>
        <dbReference type="Google" id="ProtNLM"/>
    </source>
</evidence>
<proteinExistence type="predicted"/>
<accession>A0ABN9NGF1</accession>
<dbReference type="EMBL" id="OY726398">
    <property type="protein sequence ID" value="CAJ1504218.1"/>
    <property type="molecule type" value="Genomic_DNA"/>
</dbReference>
<keyword evidence="2" id="KW-1185">Reference proteome</keyword>
<gene>
    <name evidence="1" type="ORF">MU0102_002189</name>
</gene>
<evidence type="ECO:0000313" key="2">
    <source>
        <dbReference type="Proteomes" id="UP001190464"/>
    </source>
</evidence>
<organism evidence="1 2">
    <name type="scientific">[Mycobacterium] holstebronense</name>
    <dbReference type="NCBI Taxonomy" id="3064288"/>
    <lineage>
        <taxon>Bacteria</taxon>
        <taxon>Bacillati</taxon>
        <taxon>Actinomycetota</taxon>
        <taxon>Actinomycetes</taxon>
        <taxon>Mycobacteriales</taxon>
        <taxon>Mycobacteriaceae</taxon>
        <taxon>Mycolicibacterium</taxon>
    </lineage>
</organism>